<dbReference type="InterPro" id="IPR025836">
    <property type="entry name" value="Zn_knuckle_CX2CX4HX4C"/>
</dbReference>
<sequence length="209" mass="24213">MRIRAQIDIRCPLKRKKQVMFNRICSYVRFKYECLSLFCFYCGRLGHSDSFCEAKMLLGVEFAELGWDLSLRARSRRVLSMNSVWLRKENDSQREREGENCWGSMRKLLDDLIKGGDGMTIDLVLGFKLEGVSSTLDWKNVNLSSDFSHSVMENDMEDGILIGEERKKRARGVMQETSERDVTTEGNRRTVDSKQFLSVAAKRQADWSQ</sequence>
<dbReference type="EMBL" id="CM017614">
    <property type="protein sequence ID" value="TYI28973.1"/>
    <property type="molecule type" value="Genomic_DNA"/>
</dbReference>
<gene>
    <name evidence="2" type="ORF">ES332_A05G282700v1</name>
</gene>
<dbReference type="Proteomes" id="UP000322667">
    <property type="component" value="Chromosome A05"/>
</dbReference>
<keyword evidence="3" id="KW-1185">Reference proteome</keyword>
<accession>A0A5D2QLF1</accession>
<dbReference type="Pfam" id="PF14392">
    <property type="entry name" value="zf-CCHC_4"/>
    <property type="match status" value="1"/>
</dbReference>
<name>A0A5D2QLF1_GOSTO</name>
<proteinExistence type="predicted"/>
<feature type="domain" description="Zinc knuckle CX2CX4HX4C" evidence="1">
    <location>
        <begin position="7"/>
        <end position="53"/>
    </location>
</feature>
<evidence type="ECO:0000313" key="2">
    <source>
        <dbReference type="EMBL" id="TYI28973.1"/>
    </source>
</evidence>
<evidence type="ECO:0000313" key="3">
    <source>
        <dbReference type="Proteomes" id="UP000322667"/>
    </source>
</evidence>
<protein>
    <recommendedName>
        <fullName evidence="1">Zinc knuckle CX2CX4HX4C domain-containing protein</fullName>
    </recommendedName>
</protein>
<reference evidence="2 3" key="1">
    <citation type="submission" date="2019-07" db="EMBL/GenBank/DDBJ databases">
        <title>WGS assembly of Gossypium tomentosum.</title>
        <authorList>
            <person name="Chen Z.J."/>
            <person name="Sreedasyam A."/>
            <person name="Ando A."/>
            <person name="Song Q."/>
            <person name="De L."/>
            <person name="Hulse-Kemp A."/>
            <person name="Ding M."/>
            <person name="Ye W."/>
            <person name="Kirkbride R."/>
            <person name="Jenkins J."/>
            <person name="Plott C."/>
            <person name="Lovell J."/>
            <person name="Lin Y.-M."/>
            <person name="Vaughn R."/>
            <person name="Liu B."/>
            <person name="Li W."/>
            <person name="Simpson S."/>
            <person name="Scheffler B."/>
            <person name="Saski C."/>
            <person name="Grover C."/>
            <person name="Hu G."/>
            <person name="Conover J."/>
            <person name="Carlson J."/>
            <person name="Shu S."/>
            <person name="Boston L."/>
            <person name="Williams M."/>
            <person name="Peterson D."/>
            <person name="Mcgee K."/>
            <person name="Jones D."/>
            <person name="Wendel J."/>
            <person name="Stelly D."/>
            <person name="Grimwood J."/>
            <person name="Schmutz J."/>
        </authorList>
    </citation>
    <scope>NUCLEOTIDE SEQUENCE [LARGE SCALE GENOMIC DNA]</scope>
    <source>
        <strain evidence="2">7179.01</strain>
    </source>
</reference>
<evidence type="ECO:0000259" key="1">
    <source>
        <dbReference type="Pfam" id="PF14392"/>
    </source>
</evidence>
<dbReference type="AlphaFoldDB" id="A0A5D2QLF1"/>
<organism evidence="2 3">
    <name type="scientific">Gossypium tomentosum</name>
    <name type="common">Hawaiian cotton</name>
    <name type="synonym">Gossypium sandvicense</name>
    <dbReference type="NCBI Taxonomy" id="34277"/>
    <lineage>
        <taxon>Eukaryota</taxon>
        <taxon>Viridiplantae</taxon>
        <taxon>Streptophyta</taxon>
        <taxon>Embryophyta</taxon>
        <taxon>Tracheophyta</taxon>
        <taxon>Spermatophyta</taxon>
        <taxon>Magnoliopsida</taxon>
        <taxon>eudicotyledons</taxon>
        <taxon>Gunneridae</taxon>
        <taxon>Pentapetalae</taxon>
        <taxon>rosids</taxon>
        <taxon>malvids</taxon>
        <taxon>Malvales</taxon>
        <taxon>Malvaceae</taxon>
        <taxon>Malvoideae</taxon>
        <taxon>Gossypium</taxon>
    </lineage>
</organism>